<dbReference type="EMBL" id="JAOPKC010000018">
    <property type="protein sequence ID" value="MCU4718972.1"/>
    <property type="molecule type" value="Genomic_DNA"/>
</dbReference>
<dbReference type="AlphaFoldDB" id="A0AAE3ID86"/>
<evidence type="ECO:0000256" key="1">
    <source>
        <dbReference type="ARBA" id="ARBA00007637"/>
    </source>
</evidence>
<keyword evidence="3" id="KW-0520">NAD</keyword>
<comment type="caution">
    <text evidence="6">The sequence shown here is derived from an EMBL/GenBank/DDBJ whole genome shotgun (WGS) entry which is preliminary data.</text>
</comment>
<dbReference type="GO" id="GO:0016491">
    <property type="term" value="F:oxidoreductase activity"/>
    <property type="evidence" value="ECO:0007669"/>
    <property type="project" value="UniProtKB-KW"/>
</dbReference>
<dbReference type="PANTHER" id="PTHR43103">
    <property type="entry name" value="NUCLEOSIDE-DIPHOSPHATE-SUGAR EPIMERASE"/>
    <property type="match status" value="1"/>
</dbReference>
<organism evidence="6 8">
    <name type="scientific">Halapricum hydrolyticum</name>
    <dbReference type="NCBI Taxonomy" id="2979991"/>
    <lineage>
        <taxon>Archaea</taxon>
        <taxon>Methanobacteriati</taxon>
        <taxon>Methanobacteriota</taxon>
        <taxon>Stenosarchaea group</taxon>
        <taxon>Halobacteria</taxon>
        <taxon>Halobacteriales</taxon>
        <taxon>Haloarculaceae</taxon>
        <taxon>Halapricum</taxon>
    </lineage>
</organism>
<dbReference type="PANTHER" id="PTHR43103:SF5">
    <property type="entry name" value="4-EPIMERASE, PUTATIVE (AFU_ORTHOLOGUE AFUA_7G00360)-RELATED"/>
    <property type="match status" value="1"/>
</dbReference>
<dbReference type="RefSeq" id="WP_315909725.1">
    <property type="nucleotide sequence ID" value="NZ_JAOPKC010000018.1"/>
</dbReference>
<accession>A0AAE3ID86</accession>
<evidence type="ECO:0000313" key="6">
    <source>
        <dbReference type="EMBL" id="MCU4727901.1"/>
    </source>
</evidence>
<gene>
    <name evidence="6" type="ORF">OB914_13140</name>
    <name evidence="5" type="ORF">OB916_13025</name>
</gene>
<evidence type="ECO:0000313" key="8">
    <source>
        <dbReference type="Proteomes" id="UP001209746"/>
    </source>
</evidence>
<dbReference type="InterPro" id="IPR020904">
    <property type="entry name" value="Sc_DH/Rdtase_CS"/>
</dbReference>
<dbReference type="SUPFAM" id="SSF51735">
    <property type="entry name" value="NAD(P)-binding Rossmann-fold domains"/>
    <property type="match status" value="1"/>
</dbReference>
<dbReference type="Proteomes" id="UP001208186">
    <property type="component" value="Unassembled WGS sequence"/>
</dbReference>
<evidence type="ECO:0000256" key="3">
    <source>
        <dbReference type="ARBA" id="ARBA00023027"/>
    </source>
</evidence>
<keyword evidence="7" id="KW-1185">Reference proteome</keyword>
<protein>
    <submittedName>
        <fullName evidence="6">NAD(P)-dependent oxidoreductase</fullName>
    </submittedName>
</protein>
<reference evidence="6" key="1">
    <citation type="submission" date="2023-02" db="EMBL/GenBank/DDBJ databases">
        <title>Enrichment on poylsaccharides allowed isolation of novel metabolic and taxonomic groups of Haloarchaea.</title>
        <authorList>
            <person name="Sorokin D.Y."/>
            <person name="Elcheninov A.G."/>
            <person name="Khizhniak T.V."/>
            <person name="Kolganova T.V."/>
            <person name="Kublanov I.V."/>
        </authorList>
    </citation>
    <scope>NUCLEOTIDE SEQUENCE</scope>
    <source>
        <strain evidence="5 7">HArc-curdl5-1</strain>
        <strain evidence="6">HArc-curdl7</strain>
    </source>
</reference>
<evidence type="ECO:0000313" key="7">
    <source>
        <dbReference type="Proteomes" id="UP001208186"/>
    </source>
</evidence>
<dbReference type="Pfam" id="PF01370">
    <property type="entry name" value="Epimerase"/>
    <property type="match status" value="1"/>
</dbReference>
<evidence type="ECO:0000259" key="4">
    <source>
        <dbReference type="Pfam" id="PF01370"/>
    </source>
</evidence>
<evidence type="ECO:0000256" key="2">
    <source>
        <dbReference type="ARBA" id="ARBA00023002"/>
    </source>
</evidence>
<dbReference type="Gene3D" id="3.40.50.720">
    <property type="entry name" value="NAD(P)-binding Rossmann-like Domain"/>
    <property type="match status" value="1"/>
</dbReference>
<feature type="domain" description="NAD-dependent epimerase/dehydratase" evidence="4">
    <location>
        <begin position="6"/>
        <end position="231"/>
    </location>
</feature>
<dbReference type="PROSITE" id="PS00061">
    <property type="entry name" value="ADH_SHORT"/>
    <property type="match status" value="1"/>
</dbReference>
<dbReference type="InterPro" id="IPR001509">
    <property type="entry name" value="Epimerase_deHydtase"/>
</dbReference>
<dbReference type="InterPro" id="IPR036291">
    <property type="entry name" value="NAD(P)-bd_dom_sf"/>
</dbReference>
<sequence length="295" mass="32012">MSVETIVVTGGSGTIGRAALAALNEHGYHTVNCNRGEPEGSPEADYRRVNLTDFDAVSAALSTVDPDAVVHLGMIPTPDHEPGHAVFESNAMSTYHVLDTAQELGVETVVLASSLSAMGAGFEPDLISPPYLPIDESVPLEPSNAYGMGKQALELVADGFGRRDGSPRTITSLRFPWVTDRETQRETFLEADRRLPGIEAAGRMHADHNTLFSYLDIDDAVRAIRLAVEADFTGHESVFLSAPDTSCETPTAEVVAERYPDVDLRAEFAGHESLIETDKAAELLDWVPRHSWRDL</sequence>
<evidence type="ECO:0000313" key="5">
    <source>
        <dbReference type="EMBL" id="MCU4718972.1"/>
    </source>
</evidence>
<name>A0AAE3ID86_9EURY</name>
<keyword evidence="2" id="KW-0560">Oxidoreductase</keyword>
<comment type="similarity">
    <text evidence="1">Belongs to the NAD(P)-dependent epimerase/dehydratase family.</text>
</comment>
<dbReference type="EMBL" id="JAOPKD010000016">
    <property type="protein sequence ID" value="MCU4727901.1"/>
    <property type="molecule type" value="Genomic_DNA"/>
</dbReference>
<proteinExistence type="inferred from homology"/>
<dbReference type="Proteomes" id="UP001209746">
    <property type="component" value="Unassembled WGS sequence"/>
</dbReference>